<dbReference type="InterPro" id="IPR036156">
    <property type="entry name" value="Beta-gal/glucu_dom_sf"/>
</dbReference>
<protein>
    <submittedName>
        <fullName evidence="8">Beta-galactosidase</fullName>
    </submittedName>
    <submittedName>
        <fullName evidence="9">Glycoside hydrolase 2</fullName>
        <ecNumber evidence="9">3.2.1.23</ecNumber>
    </submittedName>
</protein>
<dbReference type="Pfam" id="PF00703">
    <property type="entry name" value="Glyco_hydro_2"/>
    <property type="match status" value="1"/>
</dbReference>
<evidence type="ECO:0000256" key="2">
    <source>
        <dbReference type="ARBA" id="ARBA00022801"/>
    </source>
</evidence>
<dbReference type="Pfam" id="PF02836">
    <property type="entry name" value="Glyco_hydro_2_C"/>
    <property type="match status" value="1"/>
</dbReference>
<dbReference type="Proteomes" id="UP000279562">
    <property type="component" value="Unassembled WGS sequence"/>
</dbReference>
<reference evidence="8 10" key="1">
    <citation type="submission" date="2018-11" db="EMBL/GenBank/DDBJ databases">
        <title>Genomes From Bacteria Associated with the Canine Oral Cavity: a Test Case for Automated Genome-Based Taxonomic Assignment.</title>
        <authorList>
            <person name="Coil D.A."/>
            <person name="Jospin G."/>
            <person name="Darling A.E."/>
            <person name="Wallis C."/>
            <person name="Davis I.J."/>
            <person name="Harris S."/>
            <person name="Eisen J.A."/>
            <person name="Holcombe L.J."/>
            <person name="O'Flynn C."/>
        </authorList>
    </citation>
    <scope>NUCLEOTIDE SEQUENCE [LARGE SCALE GENOMIC DNA]</scope>
    <source>
        <strain evidence="8 10">OH1047_COT-310</strain>
    </source>
</reference>
<keyword evidence="10" id="KW-1185">Reference proteome</keyword>
<dbReference type="InterPro" id="IPR017853">
    <property type="entry name" value="GH"/>
</dbReference>
<keyword evidence="3 9" id="KW-0326">Glycosidase</keyword>
<dbReference type="InterPro" id="IPR006102">
    <property type="entry name" value="Ig-like_GH2"/>
</dbReference>
<dbReference type="GO" id="GO:0005975">
    <property type="term" value="P:carbohydrate metabolic process"/>
    <property type="evidence" value="ECO:0007669"/>
    <property type="project" value="InterPro"/>
</dbReference>
<dbReference type="Pfam" id="PF02837">
    <property type="entry name" value="Glyco_hydro_2_N"/>
    <property type="match status" value="1"/>
</dbReference>
<keyword evidence="4" id="KW-0732">Signal</keyword>
<dbReference type="InterPro" id="IPR006103">
    <property type="entry name" value="Glyco_hydro_2_cat"/>
</dbReference>
<accession>A0A3P2ACK6</accession>
<dbReference type="EMBL" id="RQYF01000009">
    <property type="protein sequence ID" value="RRD92555.1"/>
    <property type="molecule type" value="Genomic_DNA"/>
</dbReference>
<comment type="similarity">
    <text evidence="1">Belongs to the glycosyl hydrolase 2 family.</text>
</comment>
<dbReference type="PANTHER" id="PTHR42732:SF2">
    <property type="entry name" value="BETA-MANNOSIDASE"/>
    <property type="match status" value="1"/>
</dbReference>
<dbReference type="InterPro" id="IPR051913">
    <property type="entry name" value="GH2_Domain-Containing"/>
</dbReference>
<dbReference type="Gene3D" id="2.60.40.10">
    <property type="entry name" value="Immunoglobulins"/>
    <property type="match status" value="1"/>
</dbReference>
<dbReference type="RefSeq" id="WP_125238555.1">
    <property type="nucleotide sequence ID" value="NZ_CAACYH010000004.1"/>
</dbReference>
<feature type="chain" id="PRO_5036341183" evidence="4">
    <location>
        <begin position="21"/>
        <end position="605"/>
    </location>
</feature>
<feature type="domain" description="Glycoside hydrolase family 2 catalytic" evidence="6">
    <location>
        <begin position="351"/>
        <end position="477"/>
    </location>
</feature>
<feature type="domain" description="Glycoside hydrolase family 2 immunoglobulin-like beta-sandwich" evidence="5">
    <location>
        <begin position="214"/>
        <end position="308"/>
    </location>
</feature>
<dbReference type="EMBL" id="CAACYH010000004">
    <property type="protein sequence ID" value="VFB13450.1"/>
    <property type="molecule type" value="Genomic_DNA"/>
</dbReference>
<dbReference type="EC" id="3.2.1.23" evidence="9"/>
<evidence type="ECO:0000259" key="5">
    <source>
        <dbReference type="Pfam" id="PF00703"/>
    </source>
</evidence>
<evidence type="ECO:0000256" key="1">
    <source>
        <dbReference type="ARBA" id="ARBA00007401"/>
    </source>
</evidence>
<gene>
    <name evidence="9" type="primary">lacZ_2</name>
    <name evidence="8" type="ORF">EII33_03480</name>
    <name evidence="9" type="ORF">NCTC7812_00974</name>
</gene>
<dbReference type="GO" id="GO:0004565">
    <property type="term" value="F:beta-galactosidase activity"/>
    <property type="evidence" value="ECO:0007669"/>
    <property type="project" value="UniProtKB-EC"/>
</dbReference>
<evidence type="ECO:0000259" key="6">
    <source>
        <dbReference type="Pfam" id="PF02836"/>
    </source>
</evidence>
<evidence type="ECO:0000313" key="10">
    <source>
        <dbReference type="Proteomes" id="UP000279562"/>
    </source>
</evidence>
<dbReference type="Gene3D" id="3.20.20.80">
    <property type="entry name" value="Glycosidases"/>
    <property type="match status" value="1"/>
</dbReference>
<dbReference type="InterPro" id="IPR013783">
    <property type="entry name" value="Ig-like_fold"/>
</dbReference>
<keyword evidence="2 9" id="KW-0378">Hydrolase</keyword>
<dbReference type="Proteomes" id="UP000396835">
    <property type="component" value="Unassembled WGS sequence"/>
</dbReference>
<dbReference type="InterPro" id="IPR006104">
    <property type="entry name" value="Glyco_hydro_2_N"/>
</dbReference>
<dbReference type="AlphaFoldDB" id="A0A3P2ACK6"/>
<dbReference type="Gene3D" id="2.60.120.260">
    <property type="entry name" value="Galactose-binding domain-like"/>
    <property type="match status" value="1"/>
</dbReference>
<dbReference type="SUPFAM" id="SSF49785">
    <property type="entry name" value="Galactose-binding domain-like"/>
    <property type="match status" value="1"/>
</dbReference>
<evidence type="ECO:0000256" key="3">
    <source>
        <dbReference type="ARBA" id="ARBA00023295"/>
    </source>
</evidence>
<dbReference type="PANTHER" id="PTHR42732">
    <property type="entry name" value="BETA-GALACTOSIDASE"/>
    <property type="match status" value="1"/>
</dbReference>
<proteinExistence type="inferred from homology"/>
<name>A0A3P2ACK6_9BACE</name>
<evidence type="ECO:0000313" key="11">
    <source>
        <dbReference type="Proteomes" id="UP000396835"/>
    </source>
</evidence>
<feature type="domain" description="Glycosyl hydrolases family 2 sugar binding" evidence="7">
    <location>
        <begin position="101"/>
        <end position="174"/>
    </location>
</feature>
<organism evidence="8 10">
    <name type="scientific">Prevotella heparinolytica</name>
    <dbReference type="NCBI Taxonomy" id="28113"/>
    <lineage>
        <taxon>Bacteria</taxon>
        <taxon>Pseudomonadati</taxon>
        <taxon>Bacteroidota</taxon>
        <taxon>Bacteroidia</taxon>
        <taxon>Bacteroidales</taxon>
        <taxon>Bacteroidaceae</taxon>
        <taxon>Bacteroides</taxon>
    </lineage>
</organism>
<evidence type="ECO:0000313" key="9">
    <source>
        <dbReference type="EMBL" id="VFB13450.1"/>
    </source>
</evidence>
<evidence type="ECO:0000313" key="8">
    <source>
        <dbReference type="EMBL" id="RRD92555.1"/>
    </source>
</evidence>
<dbReference type="OrthoDB" id="9801077at2"/>
<evidence type="ECO:0000259" key="7">
    <source>
        <dbReference type="Pfam" id="PF02837"/>
    </source>
</evidence>
<dbReference type="InterPro" id="IPR008979">
    <property type="entry name" value="Galactose-bd-like_sf"/>
</dbReference>
<evidence type="ECO:0000256" key="4">
    <source>
        <dbReference type="SAM" id="SignalP"/>
    </source>
</evidence>
<sequence length="605" mass="68700">MRKILLLSSFLAMFATGSSAQWKPAGDKIKTKWASQVDPANVLPEYPRPIMERKDWKNLNGLWSYAIIDKGGRISATFDGEILVPFAVESSLSGVGKRIDENKELVYQRSFSIPSGWKGRRVLLHFGAVDWKADVWVNDVKVGSHTGGFTPFSFDITAALSAKGDNRLMVKVWDPTDKGPQPRGKQVGNPHGIWYTPVSGIWQTVWMEPVAEKHIANLRITPDIDRRLLTVKAELSTNTPSDMVEVTVYDGNRPVASGKSINAEAVEVSMPDDAKLWSPDAPFLYTLKVTLKSGGKVADEVDSYAAMRKYSTRRDADGIVRLELNNEPLFQFGPLDQGWWPDGLYTAPTDEALLYDIRKTKDFGFNMIRKHIKVEPARWYTHCDRLGIIVWQDMPSGDRNPEWQNRKYFDGTELKRTAESEACYRKEWKEIMDCLYSYPCIGTWVPFNEAWGQFKTAEIAEWTKQYDPTRLVNPASGGNHYACGDMLDLHNYPHPEMYLYDAGRATVLGEYGGIGLVLKDHLWEPNHNWGYVQFNSPKEVTDEYAKYADMLYRLIGRGFSAAVYTQTTDVEVEVNGLMTYDRKVIKPDEKRLKEINARICGALKK</sequence>
<dbReference type="SUPFAM" id="SSF49303">
    <property type="entry name" value="beta-Galactosidase/glucuronidase domain"/>
    <property type="match status" value="1"/>
</dbReference>
<reference evidence="9 11" key="2">
    <citation type="submission" date="2019-02" db="EMBL/GenBank/DDBJ databases">
        <authorList>
            <consortium name="Pathogen Informatics"/>
        </authorList>
    </citation>
    <scope>NUCLEOTIDE SEQUENCE [LARGE SCALE GENOMIC DNA]</scope>
    <source>
        <strain evidence="9 11">3012STDY7078512</strain>
    </source>
</reference>
<feature type="signal peptide" evidence="4">
    <location>
        <begin position="1"/>
        <end position="20"/>
    </location>
</feature>
<dbReference type="SUPFAM" id="SSF51445">
    <property type="entry name" value="(Trans)glycosidases"/>
    <property type="match status" value="1"/>
</dbReference>